<dbReference type="EMBL" id="JEMX01000152">
    <property type="protein sequence ID" value="EXI76587.1"/>
    <property type="molecule type" value="Genomic_DNA"/>
</dbReference>
<evidence type="ECO:0000313" key="2">
    <source>
        <dbReference type="EMBL" id="EXI76587.1"/>
    </source>
</evidence>
<gene>
    <name evidence="2" type="ORF">AW10_04149</name>
</gene>
<feature type="domain" description="AB hydrolase-1" evidence="1">
    <location>
        <begin position="145"/>
        <end position="200"/>
    </location>
</feature>
<evidence type="ECO:0000259" key="1">
    <source>
        <dbReference type="Pfam" id="PF00561"/>
    </source>
</evidence>
<accession>A0A011PHT1</accession>
<name>A0A011PHT1_9PROT</name>
<dbReference type="STRING" id="1454003.AW10_04149"/>
<dbReference type="SUPFAM" id="SSF53474">
    <property type="entry name" value="alpha/beta-Hydrolases"/>
    <property type="match status" value="1"/>
</dbReference>
<dbReference type="PATRIC" id="fig|1454003.3.peg.4210"/>
<dbReference type="AlphaFoldDB" id="A0A011PHT1"/>
<proteinExistence type="predicted"/>
<organism evidence="2 3">
    <name type="scientific">Candidatus Accumulibacter appositus</name>
    <dbReference type="NCBI Taxonomy" id="1454003"/>
    <lineage>
        <taxon>Bacteria</taxon>
        <taxon>Pseudomonadati</taxon>
        <taxon>Pseudomonadota</taxon>
        <taxon>Betaproteobacteria</taxon>
        <taxon>Candidatus Accumulibacter</taxon>
    </lineage>
</organism>
<dbReference type="Pfam" id="PF00561">
    <property type="entry name" value="Abhydrolase_1"/>
    <property type="match status" value="1"/>
</dbReference>
<dbReference type="InterPro" id="IPR000073">
    <property type="entry name" value="AB_hydrolase_1"/>
</dbReference>
<dbReference type="GO" id="GO:0016787">
    <property type="term" value="F:hydrolase activity"/>
    <property type="evidence" value="ECO:0007669"/>
    <property type="project" value="UniProtKB-KW"/>
</dbReference>
<dbReference type="Proteomes" id="UP000021816">
    <property type="component" value="Unassembled WGS sequence"/>
</dbReference>
<dbReference type="InterPro" id="IPR029058">
    <property type="entry name" value="AB_hydrolase_fold"/>
</dbReference>
<dbReference type="Gene3D" id="3.40.50.1820">
    <property type="entry name" value="alpha/beta hydrolase"/>
    <property type="match status" value="1"/>
</dbReference>
<keyword evidence="2" id="KW-0378">Hydrolase</keyword>
<comment type="caution">
    <text evidence="2">The sequence shown here is derived from an EMBL/GenBank/DDBJ whole genome shotgun (WGS) entry which is preliminary data.</text>
</comment>
<evidence type="ECO:0000313" key="3">
    <source>
        <dbReference type="Proteomes" id="UP000021816"/>
    </source>
</evidence>
<sequence length="282" mass="30545">MLLAVSLRSSGAMLLSVLLLAACIGQGRDDRHARAATLAAARNWQRLHLAASPLPMIAYVPTAITAAETLTVYIEGDGLAWLSRSHPSDDPTPRRPLALELALQHVPGVAAYLGRPCQYLDAGETGNCAPAYWTSRRFSPEVVESSNRAISTLKESFGATKLVLVGYSGGGAIAALLAARRQDIVQLVTVAGNLDHHLWTRHHGVLPLDGSLNPALEWRRLQGVPQLHFVGADDRNMPARIATAYASAFPASERPRIRIVPGFNHVCCWVERWPELYEGTAP</sequence>
<protein>
    <submittedName>
        <fullName evidence="2">Alpha/beta hydrolase family protein</fullName>
    </submittedName>
</protein>
<reference evidence="2 3" key="1">
    <citation type="submission" date="2014-02" db="EMBL/GenBank/DDBJ databases">
        <title>Expanding our view of genomic diversity in Candidatus Accumulibacter clades.</title>
        <authorList>
            <person name="Skennerton C.T."/>
            <person name="Barr J.J."/>
            <person name="Slater F.R."/>
            <person name="Bond P.L."/>
            <person name="Tyson G.W."/>
        </authorList>
    </citation>
    <scope>NUCLEOTIDE SEQUENCE [LARGE SCALE GENOMIC DNA]</scope>
    <source>
        <strain evidence="3">BA-92</strain>
    </source>
</reference>